<protein>
    <submittedName>
        <fullName evidence="3">Pentatricopeptide repeat-containing protein-like</fullName>
    </submittedName>
</protein>
<dbReference type="PANTHER" id="PTHR47926">
    <property type="entry name" value="PENTATRICOPEPTIDE REPEAT-CONTAINING PROTEIN"/>
    <property type="match status" value="1"/>
</dbReference>
<dbReference type="FunFam" id="1.25.40.10:FF:000242">
    <property type="entry name" value="Pentatricopeptide repeat-containing protein"/>
    <property type="match status" value="1"/>
</dbReference>
<dbReference type="EMBL" id="KQ997142">
    <property type="protein sequence ID" value="KZV44244.1"/>
    <property type="molecule type" value="Genomic_DNA"/>
</dbReference>
<dbReference type="Proteomes" id="UP000250235">
    <property type="component" value="Unassembled WGS sequence"/>
</dbReference>
<dbReference type="Pfam" id="PF01535">
    <property type="entry name" value="PPR"/>
    <property type="match status" value="3"/>
</dbReference>
<dbReference type="Pfam" id="PF13041">
    <property type="entry name" value="PPR_2"/>
    <property type="match status" value="1"/>
</dbReference>
<dbReference type="FunFam" id="1.25.40.10:FF:000396">
    <property type="entry name" value="Pentatricopeptide repeat-containing protein At2g36730"/>
    <property type="match status" value="1"/>
</dbReference>
<evidence type="ECO:0000313" key="4">
    <source>
        <dbReference type="Proteomes" id="UP000250235"/>
    </source>
</evidence>
<feature type="repeat" description="PPR" evidence="2">
    <location>
        <begin position="142"/>
        <end position="176"/>
    </location>
</feature>
<name>A0A2Z7CIA2_9LAMI</name>
<dbReference type="InterPro" id="IPR011990">
    <property type="entry name" value="TPR-like_helical_dom_sf"/>
</dbReference>
<dbReference type="PROSITE" id="PS51375">
    <property type="entry name" value="PPR"/>
    <property type="match status" value="2"/>
</dbReference>
<gene>
    <name evidence="3" type="ORF">F511_10730</name>
</gene>
<organism evidence="3 4">
    <name type="scientific">Dorcoceras hygrometricum</name>
    <dbReference type="NCBI Taxonomy" id="472368"/>
    <lineage>
        <taxon>Eukaryota</taxon>
        <taxon>Viridiplantae</taxon>
        <taxon>Streptophyta</taxon>
        <taxon>Embryophyta</taxon>
        <taxon>Tracheophyta</taxon>
        <taxon>Spermatophyta</taxon>
        <taxon>Magnoliopsida</taxon>
        <taxon>eudicotyledons</taxon>
        <taxon>Gunneridae</taxon>
        <taxon>Pentapetalae</taxon>
        <taxon>asterids</taxon>
        <taxon>lamiids</taxon>
        <taxon>Lamiales</taxon>
        <taxon>Gesneriaceae</taxon>
        <taxon>Didymocarpoideae</taxon>
        <taxon>Trichosporeae</taxon>
        <taxon>Loxocarpinae</taxon>
        <taxon>Dorcoceras</taxon>
    </lineage>
</organism>
<sequence length="570" mass="63542">MRAYAISNRASEKEALRGSSSFSGLNEGRQIHADVIKHGYICNVYVQNTLIHFYGSCKKVVDSYKVFDEMLHKTVVSWNSMILACIGSSWFYDSIEVFIKMTNTGFEPDQTTMVVVLSAIAELGNLNVNYARLVFDRMLCRNVWTWSSMILGFAQHGYAKRALELFTEMSNYSVKPNHVTFLGVLCACSHAGLVEDGKCYFHEMENMHGIEPKMVHFGAMVDVLGRADLLKEAYKFITRMPIEADTVVWRTLLSACNIHDINDYSGVDLSEIPKDIEFDARSIFSFSGEQAGSFDAVTQERFLMMAATTCGVAINWNRPLLNILKDMVTAESRQAKGYVIQIGLLLENVPKLELGDSSEFPSSKILTKKTVHRYITVNDKVGMEEVADVPRMKRTPVTKAVSRKRPAAVDEPIVKKKRTRVGKAAAVATDSALEAVPVQVVAPISTVPPLAPKRKIQKRRRRLELGSDDEIVGEPTTVAAEDHCCPLRNGSIASSRPKPFVGQTSSFRPPKLRWLRTQSLLLYTALDLRLICSALEHSTLQLCTSIMLLILRLNCSSNSALDLRAAPTSR</sequence>
<dbReference type="GO" id="GO:0009451">
    <property type="term" value="P:RNA modification"/>
    <property type="evidence" value="ECO:0007669"/>
    <property type="project" value="InterPro"/>
</dbReference>
<keyword evidence="4" id="KW-1185">Reference proteome</keyword>
<keyword evidence="1" id="KW-0677">Repeat</keyword>
<evidence type="ECO:0000256" key="2">
    <source>
        <dbReference type="PROSITE-ProRule" id="PRU00708"/>
    </source>
</evidence>
<dbReference type="GO" id="GO:0003723">
    <property type="term" value="F:RNA binding"/>
    <property type="evidence" value="ECO:0007669"/>
    <property type="project" value="InterPro"/>
</dbReference>
<evidence type="ECO:0000256" key="1">
    <source>
        <dbReference type="ARBA" id="ARBA00022737"/>
    </source>
</evidence>
<dbReference type="OrthoDB" id="185373at2759"/>
<dbReference type="Gene3D" id="1.25.40.10">
    <property type="entry name" value="Tetratricopeptide repeat domain"/>
    <property type="match status" value="2"/>
</dbReference>
<dbReference type="AlphaFoldDB" id="A0A2Z7CIA2"/>
<evidence type="ECO:0000313" key="3">
    <source>
        <dbReference type="EMBL" id="KZV44244.1"/>
    </source>
</evidence>
<dbReference type="InterPro" id="IPR046960">
    <property type="entry name" value="PPR_At4g14850-like_plant"/>
</dbReference>
<dbReference type="NCBIfam" id="TIGR00756">
    <property type="entry name" value="PPR"/>
    <property type="match status" value="2"/>
</dbReference>
<reference evidence="3 4" key="1">
    <citation type="journal article" date="2015" name="Proc. Natl. Acad. Sci. U.S.A.">
        <title>The resurrection genome of Boea hygrometrica: A blueprint for survival of dehydration.</title>
        <authorList>
            <person name="Xiao L."/>
            <person name="Yang G."/>
            <person name="Zhang L."/>
            <person name="Yang X."/>
            <person name="Zhao S."/>
            <person name="Ji Z."/>
            <person name="Zhou Q."/>
            <person name="Hu M."/>
            <person name="Wang Y."/>
            <person name="Chen M."/>
            <person name="Xu Y."/>
            <person name="Jin H."/>
            <person name="Xiao X."/>
            <person name="Hu G."/>
            <person name="Bao F."/>
            <person name="Hu Y."/>
            <person name="Wan P."/>
            <person name="Li L."/>
            <person name="Deng X."/>
            <person name="Kuang T."/>
            <person name="Xiang C."/>
            <person name="Zhu J.K."/>
            <person name="Oliver M.J."/>
            <person name="He Y."/>
        </authorList>
    </citation>
    <scope>NUCLEOTIDE SEQUENCE [LARGE SCALE GENOMIC DNA]</scope>
    <source>
        <strain evidence="4">cv. XS01</strain>
    </source>
</reference>
<dbReference type="PANTHER" id="PTHR47926:SF347">
    <property type="entry name" value="PENTATRICOPEPTIDE REPEAT-CONTAINING PROTEIN"/>
    <property type="match status" value="1"/>
</dbReference>
<accession>A0A2Z7CIA2</accession>
<dbReference type="InterPro" id="IPR002885">
    <property type="entry name" value="PPR_rpt"/>
</dbReference>
<feature type="repeat" description="PPR" evidence="2">
    <location>
        <begin position="74"/>
        <end position="108"/>
    </location>
</feature>
<proteinExistence type="predicted"/>